<keyword evidence="3" id="KW-1185">Reference proteome</keyword>
<sequence length="159" mass="16422">MTSFPNIVASGSGEDFPMPFGVLTLRITGEQTAGALSVVDAVLNPGALGAAPHIHHGHEEYFLIGSGLVTFDTPTGPVEIGPGGSVEIGPGGSVAVPRGQAHGFRNLADEPAHLTMLFTPAGYENYFRTAAEAFASGEPLTPELLNALRAHHQTVPATL</sequence>
<dbReference type="InterPro" id="IPR011051">
    <property type="entry name" value="RmlC_Cupin_sf"/>
</dbReference>
<dbReference type="InterPro" id="IPR014710">
    <property type="entry name" value="RmlC-like_jellyroll"/>
</dbReference>
<dbReference type="Gene3D" id="2.60.120.10">
    <property type="entry name" value="Jelly Rolls"/>
    <property type="match status" value="1"/>
</dbReference>
<dbReference type="RefSeq" id="WP_132171514.1">
    <property type="nucleotide sequence ID" value="NZ_SMKX01000082.1"/>
</dbReference>
<evidence type="ECO:0000259" key="1">
    <source>
        <dbReference type="Pfam" id="PF07883"/>
    </source>
</evidence>
<dbReference type="Pfam" id="PF07883">
    <property type="entry name" value="Cupin_2"/>
    <property type="match status" value="1"/>
</dbReference>
<dbReference type="InterPro" id="IPR053146">
    <property type="entry name" value="QDO-like"/>
</dbReference>
<feature type="domain" description="Cupin type-2" evidence="1">
    <location>
        <begin position="42"/>
        <end position="117"/>
    </location>
</feature>
<organism evidence="2 3">
    <name type="scientific">Kribbella antibiotica</name>
    <dbReference type="NCBI Taxonomy" id="190195"/>
    <lineage>
        <taxon>Bacteria</taxon>
        <taxon>Bacillati</taxon>
        <taxon>Actinomycetota</taxon>
        <taxon>Actinomycetes</taxon>
        <taxon>Propionibacteriales</taxon>
        <taxon>Kribbellaceae</taxon>
        <taxon>Kribbella</taxon>
    </lineage>
</organism>
<proteinExistence type="predicted"/>
<accession>A0A4R4ZFP6</accession>
<protein>
    <submittedName>
        <fullName evidence="2">Cupin domain-containing protein</fullName>
    </submittedName>
</protein>
<dbReference type="PANTHER" id="PTHR36440:SF1">
    <property type="entry name" value="PUTATIVE (AFU_ORTHOLOGUE AFUA_8G07350)-RELATED"/>
    <property type="match status" value="1"/>
</dbReference>
<dbReference type="OrthoDB" id="5243731at2"/>
<evidence type="ECO:0000313" key="2">
    <source>
        <dbReference type="EMBL" id="TDD56860.1"/>
    </source>
</evidence>
<reference evidence="2 3" key="1">
    <citation type="submission" date="2019-03" db="EMBL/GenBank/DDBJ databases">
        <title>Draft genome sequences of novel Actinobacteria.</title>
        <authorList>
            <person name="Sahin N."/>
            <person name="Ay H."/>
            <person name="Saygin H."/>
        </authorList>
    </citation>
    <scope>NUCLEOTIDE SEQUENCE [LARGE SCALE GENOMIC DNA]</scope>
    <source>
        <strain evidence="2 3">JCM 13523</strain>
    </source>
</reference>
<comment type="caution">
    <text evidence="2">The sequence shown here is derived from an EMBL/GenBank/DDBJ whole genome shotgun (WGS) entry which is preliminary data.</text>
</comment>
<name>A0A4R4ZFP6_9ACTN</name>
<dbReference type="PANTHER" id="PTHR36440">
    <property type="entry name" value="PUTATIVE (AFU_ORTHOLOGUE AFUA_8G07350)-RELATED"/>
    <property type="match status" value="1"/>
</dbReference>
<evidence type="ECO:0000313" key="3">
    <source>
        <dbReference type="Proteomes" id="UP000295124"/>
    </source>
</evidence>
<gene>
    <name evidence="2" type="ORF">E1263_25105</name>
</gene>
<dbReference type="EMBL" id="SMKX01000082">
    <property type="protein sequence ID" value="TDD56860.1"/>
    <property type="molecule type" value="Genomic_DNA"/>
</dbReference>
<dbReference type="SUPFAM" id="SSF51182">
    <property type="entry name" value="RmlC-like cupins"/>
    <property type="match status" value="1"/>
</dbReference>
<dbReference type="InterPro" id="IPR013096">
    <property type="entry name" value="Cupin_2"/>
</dbReference>
<dbReference type="AlphaFoldDB" id="A0A4R4ZFP6"/>
<dbReference type="Proteomes" id="UP000295124">
    <property type="component" value="Unassembled WGS sequence"/>
</dbReference>